<protein>
    <submittedName>
        <fullName evidence="1">Uncharacterized protein</fullName>
    </submittedName>
</protein>
<reference evidence="1" key="2">
    <citation type="journal article" date="2015" name="Data Brief">
        <title>Shoot transcriptome of the giant reed, Arundo donax.</title>
        <authorList>
            <person name="Barrero R.A."/>
            <person name="Guerrero F.D."/>
            <person name="Moolhuijzen P."/>
            <person name="Goolsby J.A."/>
            <person name="Tidwell J."/>
            <person name="Bellgard S.E."/>
            <person name="Bellgard M.I."/>
        </authorList>
    </citation>
    <scope>NUCLEOTIDE SEQUENCE</scope>
    <source>
        <tissue evidence="1">Shoot tissue taken approximately 20 cm above the soil surface</tissue>
    </source>
</reference>
<reference evidence="1" key="1">
    <citation type="submission" date="2014-09" db="EMBL/GenBank/DDBJ databases">
        <authorList>
            <person name="Magalhaes I.L.F."/>
            <person name="Oliveira U."/>
            <person name="Santos F.R."/>
            <person name="Vidigal T.H.D.A."/>
            <person name="Brescovit A.D."/>
            <person name="Santos A.J."/>
        </authorList>
    </citation>
    <scope>NUCLEOTIDE SEQUENCE</scope>
    <source>
        <tissue evidence="1">Shoot tissue taken approximately 20 cm above the soil surface</tissue>
    </source>
</reference>
<dbReference type="AlphaFoldDB" id="A0A0A9D2Q4"/>
<proteinExistence type="predicted"/>
<evidence type="ECO:0000313" key="1">
    <source>
        <dbReference type="EMBL" id="JAD79940.1"/>
    </source>
</evidence>
<organism evidence="1">
    <name type="scientific">Arundo donax</name>
    <name type="common">Giant reed</name>
    <name type="synonym">Donax arundinaceus</name>
    <dbReference type="NCBI Taxonomy" id="35708"/>
    <lineage>
        <taxon>Eukaryota</taxon>
        <taxon>Viridiplantae</taxon>
        <taxon>Streptophyta</taxon>
        <taxon>Embryophyta</taxon>
        <taxon>Tracheophyta</taxon>
        <taxon>Spermatophyta</taxon>
        <taxon>Magnoliopsida</taxon>
        <taxon>Liliopsida</taxon>
        <taxon>Poales</taxon>
        <taxon>Poaceae</taxon>
        <taxon>PACMAD clade</taxon>
        <taxon>Arundinoideae</taxon>
        <taxon>Arundineae</taxon>
        <taxon>Arundo</taxon>
    </lineage>
</organism>
<name>A0A0A9D2Q4_ARUDO</name>
<dbReference type="EMBL" id="GBRH01217955">
    <property type="protein sequence ID" value="JAD79940.1"/>
    <property type="molecule type" value="Transcribed_RNA"/>
</dbReference>
<sequence length="70" mass="7684">MEMNATDSLLHAVHFQIAVNDAICENLLIRGSCHQLVLGACTNVWLKMASFARASQMDLANCPQKLVLNV</sequence>
<accession>A0A0A9D2Q4</accession>